<feature type="disulfide bond" evidence="16">
    <location>
        <begin position="14"/>
        <end position="44"/>
    </location>
</feature>
<protein>
    <recommendedName>
        <fullName evidence="6">NADH dehydrogenase [ubiquinone] iron-sulfur protein 5</fullName>
    </recommendedName>
    <alternativeName>
        <fullName evidence="14">Complex I-15 kDa</fullName>
    </alternativeName>
    <alternativeName>
        <fullName evidence="15">NADH-ubiquinone oxidoreductase 15 kDa subunit</fullName>
    </alternativeName>
</protein>
<name>A0A9P3HDP9_9FUNG</name>
<keyword evidence="12" id="KW-0472">Membrane</keyword>
<keyword evidence="13 16" id="KW-1015">Disulfide bond</keyword>
<evidence type="ECO:0000256" key="9">
    <source>
        <dbReference type="ARBA" id="ARBA00022792"/>
    </source>
</evidence>
<feature type="disulfide bond" evidence="16">
    <location>
        <begin position="24"/>
        <end position="34"/>
    </location>
</feature>
<evidence type="ECO:0000256" key="16">
    <source>
        <dbReference type="PIRSR" id="PIRSR619342-50"/>
    </source>
</evidence>
<evidence type="ECO:0000256" key="7">
    <source>
        <dbReference type="ARBA" id="ARBA00022448"/>
    </source>
</evidence>
<evidence type="ECO:0000256" key="12">
    <source>
        <dbReference type="ARBA" id="ARBA00023136"/>
    </source>
</evidence>
<keyword evidence="11" id="KW-0496">Mitochondrion</keyword>
<dbReference type="EMBL" id="BQFW01000009">
    <property type="protein sequence ID" value="GJJ74462.1"/>
    <property type="molecule type" value="Genomic_DNA"/>
</dbReference>
<proteinExistence type="inferred from homology"/>
<dbReference type="InterPro" id="IPR019342">
    <property type="entry name" value="NADH_UbQ_OxRdtase_FeS-su5"/>
</dbReference>
<dbReference type="AlphaFoldDB" id="A0A9P3HDP9"/>
<comment type="subcellular location">
    <subcellularLocation>
        <location evidence="3">Mitochondrion inner membrane</location>
        <topology evidence="3">Peripheral membrane protein</topology>
    </subcellularLocation>
    <subcellularLocation>
        <location evidence="2">Mitochondrion intermembrane space</location>
    </subcellularLocation>
</comment>
<evidence type="ECO:0000256" key="13">
    <source>
        <dbReference type="ARBA" id="ARBA00023157"/>
    </source>
</evidence>
<evidence type="ECO:0000256" key="8">
    <source>
        <dbReference type="ARBA" id="ARBA00022660"/>
    </source>
</evidence>
<accession>A0A9P3HDP9</accession>
<evidence type="ECO:0000313" key="18">
    <source>
        <dbReference type="EMBL" id="GJJ74462.1"/>
    </source>
</evidence>
<feature type="compositionally biased region" description="Basic and acidic residues" evidence="17">
    <location>
        <begin position="92"/>
        <end position="103"/>
    </location>
</feature>
<evidence type="ECO:0000256" key="11">
    <source>
        <dbReference type="ARBA" id="ARBA00023128"/>
    </source>
</evidence>
<keyword evidence="19" id="KW-1185">Reference proteome</keyword>
<sequence>MASGYGYNGGRSRCYPFWQEFHKCYALADKPEECVLQRDDYLECLHHSKEIIRTKTVQDEAHKQQEKRAKEAAASKKKADAAASSNVPRLNVVEDKAKATASA</sequence>
<dbReference type="CDD" id="cd24141">
    <property type="entry name" value="NDUFS5-like"/>
    <property type="match status" value="1"/>
</dbReference>
<comment type="caution">
    <text evidence="18">The sequence shown here is derived from an EMBL/GenBank/DDBJ whole genome shotgun (WGS) entry which is preliminary data.</text>
</comment>
<evidence type="ECO:0000256" key="14">
    <source>
        <dbReference type="ARBA" id="ARBA00031222"/>
    </source>
</evidence>
<evidence type="ECO:0000256" key="1">
    <source>
        <dbReference type="ARBA" id="ARBA00003195"/>
    </source>
</evidence>
<keyword evidence="7" id="KW-0813">Transport</keyword>
<evidence type="ECO:0000313" key="19">
    <source>
        <dbReference type="Proteomes" id="UP000827284"/>
    </source>
</evidence>
<dbReference type="OrthoDB" id="9992197at2759"/>
<gene>
    <name evidence="18" type="ORF">EMPS_06820</name>
</gene>
<evidence type="ECO:0000256" key="6">
    <source>
        <dbReference type="ARBA" id="ARBA00013482"/>
    </source>
</evidence>
<reference evidence="18" key="1">
    <citation type="submission" date="2021-11" db="EMBL/GenBank/DDBJ databases">
        <authorList>
            <person name="Herlambang A."/>
            <person name="Guo Y."/>
            <person name="Takashima Y."/>
            <person name="Nishizawa T."/>
        </authorList>
    </citation>
    <scope>NUCLEOTIDE SEQUENCE</scope>
    <source>
        <strain evidence="18">E1425</strain>
    </source>
</reference>
<comment type="function">
    <text evidence="1">Accessory subunit of the mitochondrial membrane respiratory chain NADH dehydrogenase (Complex I), that is believed not to be involved in catalysis. Complex I functions in the transfer of electrons from NADH to the respiratory chain. The immediate electron acceptor for the enzyme is believed to be ubiquinone.</text>
</comment>
<dbReference type="PANTHER" id="PTHR15224">
    <property type="entry name" value="NADH DEHYDROGENASE [UBIQUINONE] IRON-SULFUR PROTEIN 5"/>
    <property type="match status" value="1"/>
</dbReference>
<evidence type="ECO:0000256" key="2">
    <source>
        <dbReference type="ARBA" id="ARBA00004569"/>
    </source>
</evidence>
<feature type="region of interest" description="Disordered" evidence="17">
    <location>
        <begin position="56"/>
        <end position="103"/>
    </location>
</feature>
<keyword evidence="8" id="KW-0679">Respiratory chain</keyword>
<keyword evidence="9" id="KW-0999">Mitochondrion inner membrane</keyword>
<dbReference type="GO" id="GO:0005758">
    <property type="term" value="C:mitochondrial intermembrane space"/>
    <property type="evidence" value="ECO:0007669"/>
    <property type="project" value="UniProtKB-SubCell"/>
</dbReference>
<evidence type="ECO:0000256" key="4">
    <source>
        <dbReference type="ARBA" id="ARBA00007372"/>
    </source>
</evidence>
<feature type="compositionally biased region" description="Basic and acidic residues" evidence="17">
    <location>
        <begin position="56"/>
        <end position="80"/>
    </location>
</feature>
<evidence type="ECO:0000256" key="17">
    <source>
        <dbReference type="SAM" id="MobiDB-lite"/>
    </source>
</evidence>
<comment type="subunit">
    <text evidence="5">Mammalian complex I is composed of 45 different subunits. This is a component of the iron-sulfur (IP) fragment of the enzyme.</text>
</comment>
<evidence type="ECO:0000256" key="10">
    <source>
        <dbReference type="ARBA" id="ARBA00022982"/>
    </source>
</evidence>
<dbReference type="PANTHER" id="PTHR15224:SF1">
    <property type="entry name" value="NADH DEHYDROGENASE [UBIQUINONE] IRON-SULFUR PROTEIN 5"/>
    <property type="match status" value="1"/>
</dbReference>
<keyword evidence="10" id="KW-0249">Electron transport</keyword>
<dbReference type="GO" id="GO:0005743">
    <property type="term" value="C:mitochondrial inner membrane"/>
    <property type="evidence" value="ECO:0007669"/>
    <property type="project" value="UniProtKB-SubCell"/>
</dbReference>
<comment type="similarity">
    <text evidence="4">Belongs to the complex I NDUFS5 subunit family.</text>
</comment>
<evidence type="ECO:0000256" key="3">
    <source>
        <dbReference type="ARBA" id="ARBA00004637"/>
    </source>
</evidence>
<evidence type="ECO:0000256" key="5">
    <source>
        <dbReference type="ARBA" id="ARBA00011261"/>
    </source>
</evidence>
<dbReference type="GO" id="GO:0032981">
    <property type="term" value="P:mitochondrial respiratory chain complex I assembly"/>
    <property type="evidence" value="ECO:0007669"/>
    <property type="project" value="TreeGrafter"/>
</dbReference>
<reference evidence="18" key="2">
    <citation type="journal article" date="2022" name="Microbiol. Resour. Announc.">
        <title>Whole-Genome Sequence of Entomortierella parvispora E1425, a Mucoromycotan Fungus Associated with Burkholderiaceae-Related Endosymbiotic Bacteria.</title>
        <authorList>
            <person name="Herlambang A."/>
            <person name="Guo Y."/>
            <person name="Takashima Y."/>
            <person name="Narisawa K."/>
            <person name="Ohta H."/>
            <person name="Nishizawa T."/>
        </authorList>
    </citation>
    <scope>NUCLEOTIDE SEQUENCE</scope>
    <source>
        <strain evidence="18">E1425</strain>
    </source>
</reference>
<evidence type="ECO:0000256" key="15">
    <source>
        <dbReference type="ARBA" id="ARBA00032739"/>
    </source>
</evidence>
<dbReference type="Proteomes" id="UP000827284">
    <property type="component" value="Unassembled WGS sequence"/>
</dbReference>
<organism evidence="18 19">
    <name type="scientific">Entomortierella parvispora</name>
    <dbReference type="NCBI Taxonomy" id="205924"/>
    <lineage>
        <taxon>Eukaryota</taxon>
        <taxon>Fungi</taxon>
        <taxon>Fungi incertae sedis</taxon>
        <taxon>Mucoromycota</taxon>
        <taxon>Mortierellomycotina</taxon>
        <taxon>Mortierellomycetes</taxon>
        <taxon>Mortierellales</taxon>
        <taxon>Mortierellaceae</taxon>
        <taxon>Entomortierella</taxon>
    </lineage>
</organism>